<evidence type="ECO:0000259" key="11">
    <source>
        <dbReference type="Pfam" id="PF00082"/>
    </source>
</evidence>
<dbReference type="EMBL" id="JXTB01000159">
    <property type="protein sequence ID" value="PON57454.1"/>
    <property type="molecule type" value="Genomic_DNA"/>
</dbReference>
<dbReference type="GO" id="GO:0005576">
    <property type="term" value="C:extracellular region"/>
    <property type="evidence" value="ECO:0007669"/>
    <property type="project" value="UniProtKB-SubCell"/>
</dbReference>
<feature type="active site" description="Charge relay system" evidence="9 10">
    <location>
        <position position="563"/>
    </location>
</feature>
<evidence type="ECO:0000256" key="10">
    <source>
        <dbReference type="PROSITE-ProRule" id="PRU01240"/>
    </source>
</evidence>
<dbReference type="OrthoDB" id="206201at2759"/>
<evidence type="ECO:0000259" key="13">
    <source>
        <dbReference type="Pfam" id="PF05922"/>
    </source>
</evidence>
<dbReference type="Pfam" id="PF00082">
    <property type="entry name" value="Peptidase_S8"/>
    <property type="match status" value="1"/>
</dbReference>
<keyword evidence="4 10" id="KW-0645">Protease</keyword>
<dbReference type="InterPro" id="IPR046450">
    <property type="entry name" value="PA_dom_sf"/>
</dbReference>
<dbReference type="CDD" id="cd02120">
    <property type="entry name" value="PA_subtilisin_like"/>
    <property type="match status" value="1"/>
</dbReference>
<dbReference type="PRINTS" id="PR00723">
    <property type="entry name" value="SUBTILISIN"/>
</dbReference>
<dbReference type="Pfam" id="PF05922">
    <property type="entry name" value="Inhibitor_I9"/>
    <property type="match status" value="1"/>
</dbReference>
<dbReference type="AlphaFoldDB" id="A0A2P5C8Y0"/>
<dbReference type="InterPro" id="IPR015500">
    <property type="entry name" value="Peptidase_S8_subtilisin-rel"/>
</dbReference>
<dbReference type="InterPro" id="IPR037045">
    <property type="entry name" value="S8pro/Inhibitor_I9_sf"/>
</dbReference>
<proteinExistence type="inferred from homology"/>
<comment type="subcellular location">
    <subcellularLocation>
        <location evidence="1">Secreted</location>
    </subcellularLocation>
</comment>
<feature type="domain" description="PA" evidence="12">
    <location>
        <begin position="392"/>
        <end position="482"/>
    </location>
</feature>
<dbReference type="FunFam" id="2.60.40.2310:FF:000001">
    <property type="entry name" value="Subtilisin-like protease SBT1.5"/>
    <property type="match status" value="1"/>
</dbReference>
<evidence type="ECO:0000313" key="15">
    <source>
        <dbReference type="EMBL" id="PON57454.1"/>
    </source>
</evidence>
<dbReference type="InterPro" id="IPR000209">
    <property type="entry name" value="Peptidase_S8/S53_dom"/>
</dbReference>
<evidence type="ECO:0000256" key="4">
    <source>
        <dbReference type="ARBA" id="ARBA00022670"/>
    </source>
</evidence>
<dbReference type="InterPro" id="IPR003137">
    <property type="entry name" value="PA_domain"/>
</dbReference>
<sequence length="776" mass="83766">MINYKRVNMRNKISGPFPITEVMFILLLIFMVKLSSSSSQEKEAASLSNLGTYIVYVNKPEEGTTTMQTDEDLLDWHSSFLPVISTDENLKQRKPRMVYSYRHIPGFAARLTAEEVENMGKKDGVISVRPEKLFTMQTTHSPQFLGLNQEKGLWKDANFGKGVIIGVLDSGIYPNHPSFDDQEMPPPPAKWKGKCELNGTSCNNKIIGARSFQSGGRYLRVDSPHDEAGHGTHTASTAAGVFVKGAEVLGNANGTAVGMAPYAHLSIYRVCSVKIGCLESDVLAGFDAAIEDGVDVISISLSGDNGGYLYQDPIALGSFGAIQKGIFVSCSAGNGGPYNYTVANDAPWILTVGASTTDRTIRATAKLGNGHQVDGQSIFWPAKFSKPKSMSLPLVFPGLGDNRGFSSESCAPGTLRDIDALGKVVLCERGSGVRRAEQEDEVSSAGAAAMILMNQELDGFSTLAEARDLPVIHVSYLDGLKLKSYINSTSDPNATITFIGTSIGDSSAPTVASFSSRGPTSVNIGILKPDIVGPGVSILAAWPFIVDKKQNPKSTFNVLSGTSMSCPHLSGIAALLKSSHPDWSPAAIKSAIMTTANPLNRQGHAILDERLLPADVFAIGAGHVDPSKANDPGLVYDIKPNDYISYLCGLNYTDEHVGIFLQRKVNCTEEESITQAQFNYPSFFVPLGLGSENYTREVTNVGPADSSYRVKVVEPIGVGVVVKPEKLTFTEVDQKASYYVTFTRARNLTYQEFSQGSLEWVSDRHSVRSPISIKFM</sequence>
<keyword evidence="7 10" id="KW-0720">Serine protease</keyword>
<dbReference type="SUPFAM" id="SSF52025">
    <property type="entry name" value="PA domain"/>
    <property type="match status" value="1"/>
</dbReference>
<dbReference type="InterPro" id="IPR023827">
    <property type="entry name" value="Peptidase_S8_Asp-AS"/>
</dbReference>
<keyword evidence="16" id="KW-1185">Reference proteome</keyword>
<feature type="active site" description="Charge relay system" evidence="9 10">
    <location>
        <position position="169"/>
    </location>
</feature>
<feature type="domain" description="Inhibitor I9" evidence="13">
    <location>
        <begin position="52"/>
        <end position="133"/>
    </location>
</feature>
<dbReference type="InterPro" id="IPR045051">
    <property type="entry name" value="SBT"/>
</dbReference>
<dbReference type="InterPro" id="IPR010259">
    <property type="entry name" value="S8pro/Inhibitor_I9"/>
</dbReference>
<evidence type="ECO:0000256" key="9">
    <source>
        <dbReference type="PIRSR" id="PIRSR615500-1"/>
    </source>
</evidence>
<comment type="similarity">
    <text evidence="2 10">Belongs to the peptidase S8 family.</text>
</comment>
<dbReference type="SUPFAM" id="SSF52743">
    <property type="entry name" value="Subtilisin-like"/>
    <property type="match status" value="1"/>
</dbReference>
<dbReference type="Gene3D" id="2.60.40.2310">
    <property type="match status" value="1"/>
</dbReference>
<evidence type="ECO:0000256" key="1">
    <source>
        <dbReference type="ARBA" id="ARBA00004613"/>
    </source>
</evidence>
<keyword evidence="6 10" id="KW-0378">Hydrolase</keyword>
<dbReference type="Pfam" id="PF02225">
    <property type="entry name" value="PA"/>
    <property type="match status" value="1"/>
</dbReference>
<dbReference type="GO" id="GO:0009610">
    <property type="term" value="P:response to symbiotic fungus"/>
    <property type="evidence" value="ECO:0007669"/>
    <property type="project" value="UniProtKB-ARBA"/>
</dbReference>
<dbReference type="CDD" id="cd04852">
    <property type="entry name" value="Peptidases_S8_3"/>
    <property type="match status" value="1"/>
</dbReference>
<dbReference type="InterPro" id="IPR041469">
    <property type="entry name" value="Subtilisin-like_FN3"/>
</dbReference>
<dbReference type="GO" id="GO:0004252">
    <property type="term" value="F:serine-type endopeptidase activity"/>
    <property type="evidence" value="ECO:0007669"/>
    <property type="project" value="UniProtKB-UniRule"/>
</dbReference>
<dbReference type="PROSITE" id="PS51892">
    <property type="entry name" value="SUBTILASE"/>
    <property type="match status" value="1"/>
</dbReference>
<dbReference type="Gene3D" id="3.50.30.30">
    <property type="match status" value="1"/>
</dbReference>
<evidence type="ECO:0000256" key="7">
    <source>
        <dbReference type="ARBA" id="ARBA00022825"/>
    </source>
</evidence>
<dbReference type="Proteomes" id="UP000237105">
    <property type="component" value="Unassembled WGS sequence"/>
</dbReference>
<gene>
    <name evidence="15" type="primary">PanSBT19</name>
    <name evidence="15" type="ORF">PanWU01x14_173600</name>
</gene>
<reference evidence="16" key="1">
    <citation type="submission" date="2016-06" db="EMBL/GenBank/DDBJ databases">
        <title>Parallel loss of symbiosis genes in relatives of nitrogen-fixing non-legume Parasponia.</title>
        <authorList>
            <person name="Van Velzen R."/>
            <person name="Holmer R."/>
            <person name="Bu F."/>
            <person name="Rutten L."/>
            <person name="Van Zeijl A."/>
            <person name="Liu W."/>
            <person name="Santuari L."/>
            <person name="Cao Q."/>
            <person name="Sharma T."/>
            <person name="Shen D."/>
            <person name="Roswanjaya Y."/>
            <person name="Wardhani T."/>
            <person name="Kalhor M.S."/>
            <person name="Jansen J."/>
            <person name="Van den Hoogen J."/>
            <person name="Gungor B."/>
            <person name="Hartog M."/>
            <person name="Hontelez J."/>
            <person name="Verver J."/>
            <person name="Yang W.-C."/>
            <person name="Schijlen E."/>
            <person name="Repin R."/>
            <person name="Schilthuizen M."/>
            <person name="Schranz E."/>
            <person name="Heidstra R."/>
            <person name="Miyata K."/>
            <person name="Fedorova E."/>
            <person name="Kohlen W."/>
            <person name="Bisseling T."/>
            <person name="Smit S."/>
            <person name="Geurts R."/>
        </authorList>
    </citation>
    <scope>NUCLEOTIDE SEQUENCE [LARGE SCALE GENOMIC DNA]</scope>
    <source>
        <strain evidence="16">cv. WU1-14</strain>
    </source>
</reference>
<protein>
    <submittedName>
        <fullName evidence="15">Subtilase</fullName>
    </submittedName>
</protein>
<accession>A0A2P5C8Y0</accession>
<dbReference type="GO" id="GO:0006508">
    <property type="term" value="P:proteolysis"/>
    <property type="evidence" value="ECO:0007669"/>
    <property type="project" value="UniProtKB-KW"/>
</dbReference>
<keyword evidence="3" id="KW-0964">Secreted</keyword>
<dbReference type="PROSITE" id="PS00136">
    <property type="entry name" value="SUBTILASE_ASP"/>
    <property type="match status" value="1"/>
</dbReference>
<evidence type="ECO:0000259" key="12">
    <source>
        <dbReference type="Pfam" id="PF02225"/>
    </source>
</evidence>
<dbReference type="PANTHER" id="PTHR10795">
    <property type="entry name" value="PROPROTEIN CONVERTASE SUBTILISIN/KEXIN"/>
    <property type="match status" value="1"/>
</dbReference>
<dbReference type="Gene3D" id="3.40.50.200">
    <property type="entry name" value="Peptidase S8/S53 domain"/>
    <property type="match status" value="1"/>
</dbReference>
<feature type="domain" description="Subtilisin-like protease fibronectin type-III" evidence="14">
    <location>
        <begin position="677"/>
        <end position="773"/>
    </location>
</feature>
<evidence type="ECO:0000313" key="16">
    <source>
        <dbReference type="Proteomes" id="UP000237105"/>
    </source>
</evidence>
<dbReference type="Gene3D" id="3.30.70.80">
    <property type="entry name" value="Peptidase S8 propeptide/proteinase inhibitor I9"/>
    <property type="match status" value="1"/>
</dbReference>
<dbReference type="GO" id="GO:0009609">
    <property type="term" value="P:response to symbiotic bacterium"/>
    <property type="evidence" value="ECO:0007669"/>
    <property type="project" value="UniProtKB-ARBA"/>
</dbReference>
<evidence type="ECO:0000256" key="5">
    <source>
        <dbReference type="ARBA" id="ARBA00022729"/>
    </source>
</evidence>
<evidence type="ECO:0000256" key="6">
    <source>
        <dbReference type="ARBA" id="ARBA00022801"/>
    </source>
</evidence>
<feature type="active site" description="Charge relay system" evidence="9 10">
    <location>
        <position position="230"/>
    </location>
</feature>
<keyword evidence="5" id="KW-0732">Signal</keyword>
<dbReference type="InterPro" id="IPR034197">
    <property type="entry name" value="Peptidases_S8_3"/>
</dbReference>
<feature type="domain" description="Peptidase S8/S53" evidence="11">
    <location>
        <begin position="160"/>
        <end position="603"/>
    </location>
</feature>
<comment type="caution">
    <text evidence="15">The sequence shown here is derived from an EMBL/GenBank/DDBJ whole genome shotgun (WGS) entry which is preliminary data.</text>
</comment>
<evidence type="ECO:0000256" key="8">
    <source>
        <dbReference type="ARBA" id="ARBA00023180"/>
    </source>
</evidence>
<organism evidence="15 16">
    <name type="scientific">Parasponia andersonii</name>
    <name type="common">Sponia andersonii</name>
    <dbReference type="NCBI Taxonomy" id="3476"/>
    <lineage>
        <taxon>Eukaryota</taxon>
        <taxon>Viridiplantae</taxon>
        <taxon>Streptophyta</taxon>
        <taxon>Embryophyta</taxon>
        <taxon>Tracheophyta</taxon>
        <taxon>Spermatophyta</taxon>
        <taxon>Magnoliopsida</taxon>
        <taxon>eudicotyledons</taxon>
        <taxon>Gunneridae</taxon>
        <taxon>Pentapetalae</taxon>
        <taxon>rosids</taxon>
        <taxon>fabids</taxon>
        <taxon>Rosales</taxon>
        <taxon>Cannabaceae</taxon>
        <taxon>Parasponia</taxon>
    </lineage>
</organism>
<evidence type="ECO:0000256" key="3">
    <source>
        <dbReference type="ARBA" id="ARBA00022525"/>
    </source>
</evidence>
<evidence type="ECO:0000256" key="2">
    <source>
        <dbReference type="ARBA" id="ARBA00011073"/>
    </source>
</evidence>
<dbReference type="InterPro" id="IPR036852">
    <property type="entry name" value="Peptidase_S8/S53_dom_sf"/>
</dbReference>
<dbReference type="Pfam" id="PF17766">
    <property type="entry name" value="fn3_6"/>
    <property type="match status" value="1"/>
</dbReference>
<evidence type="ECO:0000259" key="14">
    <source>
        <dbReference type="Pfam" id="PF17766"/>
    </source>
</evidence>
<name>A0A2P5C8Y0_PARAD</name>
<keyword evidence="8" id="KW-0325">Glycoprotein</keyword>
<dbReference type="FunFam" id="3.40.50.200:FF:000006">
    <property type="entry name" value="Subtilisin-like protease SBT1.5"/>
    <property type="match status" value="1"/>
</dbReference>